<gene>
    <name evidence="3" type="ORF">N8K70_13295</name>
</gene>
<dbReference type="Gene3D" id="3.10.105.10">
    <property type="entry name" value="Dipeptide-binding Protein, Domain 3"/>
    <property type="match status" value="1"/>
</dbReference>
<dbReference type="CDD" id="cd08492">
    <property type="entry name" value="PBP2_NikA_DppA_OppA_like_15"/>
    <property type="match status" value="1"/>
</dbReference>
<keyword evidence="1" id="KW-0732">Signal</keyword>
<dbReference type="InterPro" id="IPR039424">
    <property type="entry name" value="SBP_5"/>
</dbReference>
<protein>
    <submittedName>
        <fullName evidence="3">ABC transporter substrate-binding protein</fullName>
    </submittedName>
</protein>
<dbReference type="InterPro" id="IPR030678">
    <property type="entry name" value="Peptide/Ni-bd"/>
</dbReference>
<organism evidence="3 4">
    <name type="scientific">Microbacterium betulae</name>
    <dbReference type="NCBI Taxonomy" id="2981139"/>
    <lineage>
        <taxon>Bacteria</taxon>
        <taxon>Bacillati</taxon>
        <taxon>Actinomycetota</taxon>
        <taxon>Actinomycetes</taxon>
        <taxon>Micrococcales</taxon>
        <taxon>Microbacteriaceae</taxon>
        <taxon>Microbacterium</taxon>
    </lineage>
</organism>
<dbReference type="GO" id="GO:0015833">
    <property type="term" value="P:peptide transport"/>
    <property type="evidence" value="ECO:0007669"/>
    <property type="project" value="TreeGrafter"/>
</dbReference>
<dbReference type="AlphaFoldDB" id="A0AA97FH06"/>
<dbReference type="Proteomes" id="UP001305498">
    <property type="component" value="Chromosome"/>
</dbReference>
<accession>A0AA97FH06</accession>
<dbReference type="GO" id="GO:1904680">
    <property type="term" value="F:peptide transmembrane transporter activity"/>
    <property type="evidence" value="ECO:0007669"/>
    <property type="project" value="TreeGrafter"/>
</dbReference>
<evidence type="ECO:0000259" key="2">
    <source>
        <dbReference type="Pfam" id="PF00496"/>
    </source>
</evidence>
<evidence type="ECO:0000313" key="3">
    <source>
        <dbReference type="EMBL" id="WOF22354.1"/>
    </source>
</evidence>
<reference evidence="3 4" key="1">
    <citation type="submission" date="2023-02" db="EMBL/GenBank/DDBJ databases">
        <title>Microbacterium betulae sp. nov., isolated from birch wood.</title>
        <authorList>
            <person name="Pasciak M."/>
            <person name="Pawlik K.J."/>
            <person name="Martynowski D."/>
            <person name="Laczmanski L."/>
            <person name="Ciekot J."/>
            <person name="Szponar B."/>
            <person name="Wojcik-Fatla A."/>
            <person name="Mackiewicz B."/>
            <person name="Farian E."/>
            <person name="Cholewa G."/>
            <person name="Cholewa A."/>
            <person name="Dutkiewicz J."/>
        </authorList>
    </citation>
    <scope>NUCLEOTIDE SEQUENCE [LARGE SCALE GENOMIC DNA]</scope>
    <source>
        <strain evidence="3 4">AB</strain>
    </source>
</reference>
<evidence type="ECO:0000256" key="1">
    <source>
        <dbReference type="SAM" id="SignalP"/>
    </source>
</evidence>
<feature type="domain" description="Solute-binding protein family 5" evidence="2">
    <location>
        <begin position="90"/>
        <end position="448"/>
    </location>
</feature>
<name>A0AA97FH06_9MICO</name>
<dbReference type="Pfam" id="PF00496">
    <property type="entry name" value="SBP_bac_5"/>
    <property type="match status" value="1"/>
</dbReference>
<keyword evidence="4" id="KW-1185">Reference proteome</keyword>
<dbReference type="KEGG" id="mbet:N8K70_13295"/>
<dbReference type="PROSITE" id="PS51257">
    <property type="entry name" value="PROKAR_LIPOPROTEIN"/>
    <property type="match status" value="1"/>
</dbReference>
<dbReference type="InterPro" id="IPR000914">
    <property type="entry name" value="SBP_5_dom"/>
</dbReference>
<dbReference type="RefSeq" id="WP_317138826.1">
    <property type="nucleotide sequence ID" value="NZ_CP118157.1"/>
</dbReference>
<evidence type="ECO:0000313" key="4">
    <source>
        <dbReference type="Proteomes" id="UP001305498"/>
    </source>
</evidence>
<proteinExistence type="predicted"/>
<feature type="chain" id="PRO_5041660077" evidence="1">
    <location>
        <begin position="27"/>
        <end position="541"/>
    </location>
</feature>
<sequence>MVLTRTARIRAGAFVMALAASTTLLAACTPAEGDADQAATQQPQSGGDVVVGISADPTCLDPQQNGNAASISASRQVVDSLTDLDPETGEVLPWLAESWTVDDDATSFTFTLRDDVTFSDGSALDADVVVRNFDTIASLGAATSLVTGYLAGYEGATAIDEHTVQIDFSTPSAGFLATTSVVQLGIVAESTLEKTAEERCAPESIVGTGPFVYDSYTQNESTVLTRRDGYGWPSARAAHEGDAYLDSVTFQVVSESSVRVGSLQSGQLDAITDVQPTDEETLAGAGFDVIDRANPGVVNTLYPRASNKITADAAVRQAIQIGIDRDQLASVLSASYASATSVLATSTPGYADVSDELAYAPDAAAALLDDAGWETASDGVREKDGVRLSLDVAYLNSVVTNQSVLELVQQQLGDIGVELTLRPLAVADYLEAVQEPDLAFSFGNFTRSEADVLRTTFGGADTNPARFADDDLTGLFTALQTSSDETARAETSADIQQFVVEAGYGIPVYELAQVAATSTSLHDVSFDSSSRIFLYDAWLAN</sequence>
<dbReference type="GO" id="GO:0042597">
    <property type="term" value="C:periplasmic space"/>
    <property type="evidence" value="ECO:0007669"/>
    <property type="project" value="UniProtKB-ARBA"/>
</dbReference>
<dbReference type="GO" id="GO:0043190">
    <property type="term" value="C:ATP-binding cassette (ABC) transporter complex"/>
    <property type="evidence" value="ECO:0007669"/>
    <property type="project" value="InterPro"/>
</dbReference>
<dbReference type="SUPFAM" id="SSF53850">
    <property type="entry name" value="Periplasmic binding protein-like II"/>
    <property type="match status" value="1"/>
</dbReference>
<dbReference type="PIRSF" id="PIRSF002741">
    <property type="entry name" value="MppA"/>
    <property type="match status" value="1"/>
</dbReference>
<dbReference type="PANTHER" id="PTHR30290:SF65">
    <property type="entry name" value="MONOACYL PHOSPHATIDYLINOSITOL TETRAMANNOSIDE-BINDING PROTEIN LPQW-RELATED"/>
    <property type="match status" value="1"/>
</dbReference>
<feature type="signal peptide" evidence="1">
    <location>
        <begin position="1"/>
        <end position="26"/>
    </location>
</feature>
<dbReference type="Gene3D" id="3.40.190.10">
    <property type="entry name" value="Periplasmic binding protein-like II"/>
    <property type="match status" value="1"/>
</dbReference>
<dbReference type="PANTHER" id="PTHR30290">
    <property type="entry name" value="PERIPLASMIC BINDING COMPONENT OF ABC TRANSPORTER"/>
    <property type="match status" value="1"/>
</dbReference>
<dbReference type="EMBL" id="CP118157">
    <property type="protein sequence ID" value="WOF22354.1"/>
    <property type="molecule type" value="Genomic_DNA"/>
</dbReference>